<name>A0A6A6FVA2_9PEZI</name>
<dbReference type="EMBL" id="ML992663">
    <property type="protein sequence ID" value="KAF2217353.1"/>
    <property type="molecule type" value="Genomic_DNA"/>
</dbReference>
<proteinExistence type="predicted"/>
<reference evidence="1" key="1">
    <citation type="journal article" date="2020" name="Stud. Mycol.">
        <title>101 Dothideomycetes genomes: a test case for predicting lifestyles and emergence of pathogens.</title>
        <authorList>
            <person name="Haridas S."/>
            <person name="Albert R."/>
            <person name="Binder M."/>
            <person name="Bloem J."/>
            <person name="Labutti K."/>
            <person name="Salamov A."/>
            <person name="Andreopoulos B."/>
            <person name="Baker S."/>
            <person name="Barry K."/>
            <person name="Bills G."/>
            <person name="Bluhm B."/>
            <person name="Cannon C."/>
            <person name="Castanera R."/>
            <person name="Culley D."/>
            <person name="Daum C."/>
            <person name="Ezra D."/>
            <person name="Gonzalez J."/>
            <person name="Henrissat B."/>
            <person name="Kuo A."/>
            <person name="Liang C."/>
            <person name="Lipzen A."/>
            <person name="Lutzoni F."/>
            <person name="Magnuson J."/>
            <person name="Mondo S."/>
            <person name="Nolan M."/>
            <person name="Ohm R."/>
            <person name="Pangilinan J."/>
            <person name="Park H.-J."/>
            <person name="Ramirez L."/>
            <person name="Alfaro M."/>
            <person name="Sun H."/>
            <person name="Tritt A."/>
            <person name="Yoshinaga Y."/>
            <person name="Zwiers L.-H."/>
            <person name="Turgeon B."/>
            <person name="Goodwin S."/>
            <person name="Spatafora J."/>
            <person name="Crous P."/>
            <person name="Grigoriev I."/>
        </authorList>
    </citation>
    <scope>NUCLEOTIDE SEQUENCE</scope>
    <source>
        <strain evidence="1">SCOH1-5</strain>
    </source>
</reference>
<evidence type="ECO:0000313" key="2">
    <source>
        <dbReference type="Proteomes" id="UP000799539"/>
    </source>
</evidence>
<evidence type="ECO:0000313" key="1">
    <source>
        <dbReference type="EMBL" id="KAF2217353.1"/>
    </source>
</evidence>
<organism evidence="1 2">
    <name type="scientific">Cercospora zeae-maydis SCOH1-5</name>
    <dbReference type="NCBI Taxonomy" id="717836"/>
    <lineage>
        <taxon>Eukaryota</taxon>
        <taxon>Fungi</taxon>
        <taxon>Dikarya</taxon>
        <taxon>Ascomycota</taxon>
        <taxon>Pezizomycotina</taxon>
        <taxon>Dothideomycetes</taxon>
        <taxon>Dothideomycetidae</taxon>
        <taxon>Mycosphaerellales</taxon>
        <taxon>Mycosphaerellaceae</taxon>
        <taxon>Cercospora</taxon>
    </lineage>
</organism>
<accession>A0A6A6FVA2</accession>
<sequence length="254" mass="27686">MYSISTNDDLDVYTQRANYQHYSGYQHPTIRPVVILIAPMHSAIYILPEAIWLIKTARLSEGARGTGPYGAVTNGDGAMGKRQDSGVLELEDVDMEDAEDEEEHYCTDPGAAQPQTTGIQMTTPPSTAPPSTLTIITLLGCPVPHGHVISTVWTQAQKSSPPSLRRAQSPRQLAFRCAKRNAQIRHLLASREEGRRNLQQTRTAMAVCLLRGSVSTIRNSTSIFGKRNKSSISCSQTIWDFSGPTLSTASVSGT</sequence>
<keyword evidence="2" id="KW-1185">Reference proteome</keyword>
<dbReference type="AlphaFoldDB" id="A0A6A6FVA2"/>
<protein>
    <submittedName>
        <fullName evidence="1">Uncharacterized protein</fullName>
    </submittedName>
</protein>
<dbReference type="Proteomes" id="UP000799539">
    <property type="component" value="Unassembled WGS sequence"/>
</dbReference>
<gene>
    <name evidence="1" type="ORF">CERZMDRAFT_81273</name>
</gene>